<dbReference type="InterPro" id="IPR050306">
    <property type="entry name" value="PfkB_Carbo_kinase"/>
</dbReference>
<keyword evidence="5" id="KW-0067">ATP-binding</keyword>
<dbReference type="PANTHER" id="PTHR43085">
    <property type="entry name" value="HEXOKINASE FAMILY MEMBER"/>
    <property type="match status" value="1"/>
</dbReference>
<dbReference type="Pfam" id="PF00294">
    <property type="entry name" value="PfkB"/>
    <property type="match status" value="1"/>
</dbReference>
<evidence type="ECO:0000256" key="3">
    <source>
        <dbReference type="ARBA" id="ARBA00022741"/>
    </source>
</evidence>
<evidence type="ECO:0000256" key="5">
    <source>
        <dbReference type="ARBA" id="ARBA00022840"/>
    </source>
</evidence>
<comment type="similarity">
    <text evidence="1">Belongs to the carbohydrate kinase PfkB family.</text>
</comment>
<dbReference type="CDD" id="cd01167">
    <property type="entry name" value="bac_FRK"/>
    <property type="match status" value="1"/>
</dbReference>
<proteinExistence type="inferred from homology"/>
<comment type="caution">
    <text evidence="7">The sequence shown here is derived from an EMBL/GenBank/DDBJ whole genome shotgun (WGS) entry which is preliminary data.</text>
</comment>
<keyword evidence="2" id="KW-0808">Transferase</keyword>
<dbReference type="PROSITE" id="PS00583">
    <property type="entry name" value="PFKB_KINASES_1"/>
    <property type="match status" value="1"/>
</dbReference>
<dbReference type="Proteomes" id="UP000012019">
    <property type="component" value="Unassembled WGS sequence"/>
</dbReference>
<dbReference type="RefSeq" id="WP_009726032.1">
    <property type="nucleotide sequence ID" value="NZ_APHR01000024.1"/>
</dbReference>
<sequence length="291" mass="32654">MSQFSQIAVFGEVLFDCFPEGDAILGGAPFNVAWHLQAFGDQPRFLSRTGKDAYGQQIRRAMQDWQMDDHSLQLDALHPTGQVEVSIVDNEPSYDIKPDAAFDFIDTSRMPKLDANSLLYHGTLALRNPVSAASLESLVSSSQCKVFVDVNLREPWWNKQHCYQALEAADWVKLNHHEMKMLGFASADLRQDMTRLQSNFLLKQLIVTLGSEGVIVRSNEGNFIEMPAVKPDKFVDSVGAGDAFSAMYIHGLAADWPLEQIIERAQAFASRVIGERGALIRDRRFYQSLNL</sequence>
<dbReference type="PANTHER" id="PTHR43085:SF1">
    <property type="entry name" value="PSEUDOURIDINE KINASE-RELATED"/>
    <property type="match status" value="1"/>
</dbReference>
<dbReference type="InterPro" id="IPR029056">
    <property type="entry name" value="Ribokinase-like"/>
</dbReference>
<protein>
    <submittedName>
        <fullName evidence="7">Fructokinase</fullName>
    </submittedName>
</protein>
<dbReference type="PATRIC" id="fig|1286106.3.peg.1026"/>
<dbReference type="eggNOG" id="COG0524">
    <property type="taxonomic scope" value="Bacteria"/>
</dbReference>
<evidence type="ECO:0000256" key="2">
    <source>
        <dbReference type="ARBA" id="ARBA00022679"/>
    </source>
</evidence>
<keyword evidence="3" id="KW-0547">Nucleotide-binding</keyword>
<dbReference type="STRING" id="1286106.MPL1_05112"/>
<dbReference type="InterPro" id="IPR002173">
    <property type="entry name" value="Carboh/pur_kinase_PfkB_CS"/>
</dbReference>
<dbReference type="GO" id="GO:0005524">
    <property type="term" value="F:ATP binding"/>
    <property type="evidence" value="ECO:0007669"/>
    <property type="project" value="UniProtKB-KW"/>
</dbReference>
<evidence type="ECO:0000259" key="6">
    <source>
        <dbReference type="Pfam" id="PF00294"/>
    </source>
</evidence>
<keyword evidence="8" id="KW-1185">Reference proteome</keyword>
<reference evidence="7 8" key="1">
    <citation type="journal article" date="2013" name="Genome Announc.">
        <title>Draft Genome Sequence of Methylophaga lonarensis MPLT, a Haloalkaliphilic (Non-Methane-Utilizing) Methylotroph.</title>
        <authorList>
            <person name="Shetty S.A."/>
            <person name="Marathe N.P."/>
            <person name="Munot H."/>
            <person name="Antony C.P."/>
            <person name="Dhotre D.P."/>
            <person name="Murrell J.C."/>
            <person name="Shouche Y.S."/>
        </authorList>
    </citation>
    <scope>NUCLEOTIDE SEQUENCE [LARGE SCALE GENOMIC DNA]</scope>
    <source>
        <strain evidence="7 8">MPL</strain>
    </source>
</reference>
<dbReference type="OrthoDB" id="9779730at2"/>
<keyword evidence="4 7" id="KW-0418">Kinase</keyword>
<dbReference type="AlphaFoldDB" id="M7NX94"/>
<dbReference type="InterPro" id="IPR011611">
    <property type="entry name" value="PfkB_dom"/>
</dbReference>
<evidence type="ECO:0000256" key="4">
    <source>
        <dbReference type="ARBA" id="ARBA00022777"/>
    </source>
</evidence>
<dbReference type="GO" id="GO:0016301">
    <property type="term" value="F:kinase activity"/>
    <property type="evidence" value="ECO:0007669"/>
    <property type="project" value="UniProtKB-KW"/>
</dbReference>
<dbReference type="Gene3D" id="3.40.1190.20">
    <property type="match status" value="1"/>
</dbReference>
<evidence type="ECO:0000313" key="7">
    <source>
        <dbReference type="EMBL" id="EMR13403.1"/>
    </source>
</evidence>
<dbReference type="EMBL" id="APHR01000024">
    <property type="protein sequence ID" value="EMR13403.1"/>
    <property type="molecule type" value="Genomic_DNA"/>
</dbReference>
<feature type="domain" description="Carbohydrate kinase PfkB" evidence="6">
    <location>
        <begin position="25"/>
        <end position="278"/>
    </location>
</feature>
<name>M7NX94_9GAMM</name>
<accession>M7NX94</accession>
<evidence type="ECO:0000256" key="1">
    <source>
        <dbReference type="ARBA" id="ARBA00010688"/>
    </source>
</evidence>
<evidence type="ECO:0000313" key="8">
    <source>
        <dbReference type="Proteomes" id="UP000012019"/>
    </source>
</evidence>
<dbReference type="SUPFAM" id="SSF53613">
    <property type="entry name" value="Ribokinase-like"/>
    <property type="match status" value="1"/>
</dbReference>
<organism evidence="7 8">
    <name type="scientific">Methylophaga lonarensis MPL</name>
    <dbReference type="NCBI Taxonomy" id="1286106"/>
    <lineage>
        <taxon>Bacteria</taxon>
        <taxon>Pseudomonadati</taxon>
        <taxon>Pseudomonadota</taxon>
        <taxon>Gammaproteobacteria</taxon>
        <taxon>Thiotrichales</taxon>
        <taxon>Piscirickettsiaceae</taxon>
        <taxon>Methylophaga</taxon>
    </lineage>
</organism>
<gene>
    <name evidence="7" type="ORF">MPL1_05112</name>
</gene>